<dbReference type="SUPFAM" id="SSF48726">
    <property type="entry name" value="Immunoglobulin"/>
    <property type="match status" value="1"/>
</dbReference>
<evidence type="ECO:0000256" key="1">
    <source>
        <dbReference type="SAM" id="SignalP"/>
    </source>
</evidence>
<dbReference type="AlphaFoldDB" id="A0A8C4UF70"/>
<dbReference type="InterPro" id="IPR003598">
    <property type="entry name" value="Ig_sub2"/>
</dbReference>
<dbReference type="InterPro" id="IPR013783">
    <property type="entry name" value="Ig-like_fold"/>
</dbReference>
<dbReference type="SMART" id="SM00408">
    <property type="entry name" value="IGc2"/>
    <property type="match status" value="1"/>
</dbReference>
<dbReference type="FunFam" id="2.60.40.10:FF:000022">
    <property type="entry name" value="Cardiac titin"/>
    <property type="match status" value="1"/>
</dbReference>
<feature type="signal peptide" evidence="1">
    <location>
        <begin position="1"/>
        <end position="18"/>
    </location>
</feature>
<dbReference type="Pfam" id="PF07679">
    <property type="entry name" value="I-set"/>
    <property type="match status" value="1"/>
</dbReference>
<dbReference type="PANTHER" id="PTHR47633:SF4">
    <property type="entry name" value="MYOPALLADIN ISOFORM X1"/>
    <property type="match status" value="1"/>
</dbReference>
<dbReference type="SMART" id="SM00409">
    <property type="entry name" value="IG"/>
    <property type="match status" value="1"/>
</dbReference>
<evidence type="ECO:0000313" key="3">
    <source>
        <dbReference type="Ensembl" id="ENSFTIP00000012081.1"/>
    </source>
</evidence>
<organism evidence="3 4">
    <name type="scientific">Falco tinnunculus</name>
    <name type="common">Common kestrel</name>
    <dbReference type="NCBI Taxonomy" id="100819"/>
    <lineage>
        <taxon>Eukaryota</taxon>
        <taxon>Metazoa</taxon>
        <taxon>Chordata</taxon>
        <taxon>Craniata</taxon>
        <taxon>Vertebrata</taxon>
        <taxon>Euteleostomi</taxon>
        <taxon>Archelosauria</taxon>
        <taxon>Archosauria</taxon>
        <taxon>Dinosauria</taxon>
        <taxon>Saurischia</taxon>
        <taxon>Theropoda</taxon>
        <taxon>Coelurosauria</taxon>
        <taxon>Aves</taxon>
        <taxon>Neognathae</taxon>
        <taxon>Neoaves</taxon>
        <taxon>Telluraves</taxon>
        <taxon>Australaves</taxon>
        <taxon>Falconiformes</taxon>
        <taxon>Falconidae</taxon>
        <taxon>Falco</taxon>
    </lineage>
</organism>
<dbReference type="PROSITE" id="PS50835">
    <property type="entry name" value="IG_LIKE"/>
    <property type="match status" value="1"/>
</dbReference>
<sequence>VWILPLFSFLFFFFFSSAPPIFTKKPHPVQTLKGSDIHLECELQGTPPFQISWYKDKREIRSSKKYKIMSENYLTSIHILSVDTADVGEYHCKAVNDVGSDSCIGSVTLRGLYEDWHLLGISLFLWHNIVAYEKDLNESSSMCLTINLSIFSGGIGADC</sequence>
<feature type="domain" description="Ig-like" evidence="2">
    <location>
        <begin position="20"/>
        <end position="108"/>
    </location>
</feature>
<dbReference type="Proteomes" id="UP000694562">
    <property type="component" value="Unplaced"/>
</dbReference>
<dbReference type="PANTHER" id="PTHR47633">
    <property type="entry name" value="IMMUNOGLOBULIN"/>
    <property type="match status" value="1"/>
</dbReference>
<dbReference type="Gene3D" id="2.60.40.10">
    <property type="entry name" value="Immunoglobulins"/>
    <property type="match status" value="1"/>
</dbReference>
<protein>
    <recommendedName>
        <fullName evidence="2">Ig-like domain-containing protein</fullName>
    </recommendedName>
</protein>
<accession>A0A8C4UF70</accession>
<feature type="chain" id="PRO_5034109383" description="Ig-like domain-containing protein" evidence="1">
    <location>
        <begin position="19"/>
        <end position="159"/>
    </location>
</feature>
<keyword evidence="1" id="KW-0732">Signal</keyword>
<proteinExistence type="predicted"/>
<dbReference type="InterPro" id="IPR007110">
    <property type="entry name" value="Ig-like_dom"/>
</dbReference>
<dbReference type="InterPro" id="IPR003599">
    <property type="entry name" value="Ig_sub"/>
</dbReference>
<evidence type="ECO:0000313" key="4">
    <source>
        <dbReference type="Proteomes" id="UP000694562"/>
    </source>
</evidence>
<dbReference type="InterPro" id="IPR013098">
    <property type="entry name" value="Ig_I-set"/>
</dbReference>
<keyword evidence="4" id="KW-1185">Reference proteome</keyword>
<name>A0A8C4UF70_FALTI</name>
<dbReference type="InterPro" id="IPR036179">
    <property type="entry name" value="Ig-like_dom_sf"/>
</dbReference>
<dbReference type="Ensembl" id="ENSFTIT00000012609.1">
    <property type="protein sequence ID" value="ENSFTIP00000012081.1"/>
    <property type="gene ID" value="ENSFTIG00000008038.1"/>
</dbReference>
<reference evidence="3" key="2">
    <citation type="submission" date="2025-09" db="UniProtKB">
        <authorList>
            <consortium name="Ensembl"/>
        </authorList>
    </citation>
    <scope>IDENTIFICATION</scope>
</reference>
<reference evidence="3" key="1">
    <citation type="submission" date="2025-08" db="UniProtKB">
        <authorList>
            <consortium name="Ensembl"/>
        </authorList>
    </citation>
    <scope>IDENTIFICATION</scope>
</reference>
<evidence type="ECO:0000259" key="2">
    <source>
        <dbReference type="PROSITE" id="PS50835"/>
    </source>
</evidence>